<proteinExistence type="predicted"/>
<comment type="caution">
    <text evidence="1">The sequence shown here is derived from an EMBL/GenBank/DDBJ whole genome shotgun (WGS) entry which is preliminary data.</text>
</comment>
<sequence length="113" mass="12426">MRKEEKCKFSKQNVPPITPGYCVPAPRECAAFEQALRATLYDDASAAPCPDHRIHHMERHPIPSQGVAVVRLDQAFDDRELCALGTVTELRRVSAVAVTVSVARENAVRAVST</sequence>
<reference evidence="1" key="1">
    <citation type="journal article" date="2015" name="Nature">
        <title>Complex archaea that bridge the gap between prokaryotes and eukaryotes.</title>
        <authorList>
            <person name="Spang A."/>
            <person name="Saw J.H."/>
            <person name="Jorgensen S.L."/>
            <person name="Zaremba-Niedzwiedzka K."/>
            <person name="Martijn J."/>
            <person name="Lind A.E."/>
            <person name="van Eijk R."/>
            <person name="Schleper C."/>
            <person name="Guy L."/>
            <person name="Ettema T.J."/>
        </authorList>
    </citation>
    <scope>NUCLEOTIDE SEQUENCE</scope>
</reference>
<dbReference type="AlphaFoldDB" id="A0A0F8ZQ43"/>
<name>A0A0F8ZQ43_9ZZZZ</name>
<dbReference type="EMBL" id="LAZR01046694">
    <property type="protein sequence ID" value="KKK95938.1"/>
    <property type="molecule type" value="Genomic_DNA"/>
</dbReference>
<gene>
    <name evidence="1" type="ORF">LCGC14_2667770</name>
</gene>
<protein>
    <submittedName>
        <fullName evidence="1">Uncharacterized protein</fullName>
    </submittedName>
</protein>
<evidence type="ECO:0000313" key="1">
    <source>
        <dbReference type="EMBL" id="KKK95938.1"/>
    </source>
</evidence>
<accession>A0A0F8ZQ43</accession>
<organism evidence="1">
    <name type="scientific">marine sediment metagenome</name>
    <dbReference type="NCBI Taxonomy" id="412755"/>
    <lineage>
        <taxon>unclassified sequences</taxon>
        <taxon>metagenomes</taxon>
        <taxon>ecological metagenomes</taxon>
    </lineage>
</organism>